<sequence length="94" mass="11891">MKWFHQDFASRILTPFFSFSLYLRLHWLFLLQKQGFLQEIGHQGWLQIFQWVFSLFREYLEWLFEYHHWKQQSRDLYPLHYPNQNQAPFLQVHS</sequence>
<name>A0A0K2VCU2_LEPSM</name>
<dbReference type="AlphaFoldDB" id="A0A0K2VCU2"/>
<organism evidence="1">
    <name type="scientific">Lepeophtheirus salmonis</name>
    <name type="common">Salmon louse</name>
    <name type="synonym">Caligus salmonis</name>
    <dbReference type="NCBI Taxonomy" id="72036"/>
    <lineage>
        <taxon>Eukaryota</taxon>
        <taxon>Metazoa</taxon>
        <taxon>Ecdysozoa</taxon>
        <taxon>Arthropoda</taxon>
        <taxon>Crustacea</taxon>
        <taxon>Multicrustacea</taxon>
        <taxon>Hexanauplia</taxon>
        <taxon>Copepoda</taxon>
        <taxon>Siphonostomatoida</taxon>
        <taxon>Caligidae</taxon>
        <taxon>Lepeophtheirus</taxon>
    </lineage>
</organism>
<dbReference type="EMBL" id="HACA01030621">
    <property type="protein sequence ID" value="CDW47982.1"/>
    <property type="molecule type" value="Transcribed_RNA"/>
</dbReference>
<evidence type="ECO:0000313" key="1">
    <source>
        <dbReference type="EMBL" id="CDW47982.1"/>
    </source>
</evidence>
<proteinExistence type="predicted"/>
<reference evidence="1" key="1">
    <citation type="submission" date="2014-05" db="EMBL/GenBank/DDBJ databases">
        <authorList>
            <person name="Chronopoulou M."/>
        </authorList>
    </citation>
    <scope>NUCLEOTIDE SEQUENCE</scope>
    <source>
        <tissue evidence="1">Whole organism</tissue>
    </source>
</reference>
<protein>
    <submittedName>
        <fullName evidence="1">Uncharacterized protein</fullName>
    </submittedName>
</protein>
<accession>A0A0K2VCU2</accession>